<reference evidence="2" key="1">
    <citation type="journal article" date="2021" name="Arch. Microbiol.">
        <title>Methyloradius palustris gen. nov., sp. nov., a methanol-oxidizing bacterium isolated from snow.</title>
        <authorList>
            <person name="Miyadera T."/>
            <person name="Kojima H."/>
            <person name="Fukui M."/>
        </authorList>
    </citation>
    <scope>NUCLEOTIDE SEQUENCE</scope>
    <source>
        <strain evidence="2">Zm11</strain>
    </source>
</reference>
<keyword evidence="1" id="KW-0732">Signal</keyword>
<gene>
    <name evidence="2" type="ORF">ZMTM_18700</name>
</gene>
<dbReference type="EMBL" id="AP024110">
    <property type="protein sequence ID" value="BCM25611.1"/>
    <property type="molecule type" value="Genomic_DNA"/>
</dbReference>
<keyword evidence="3" id="KW-1185">Reference proteome</keyword>
<evidence type="ECO:0000256" key="1">
    <source>
        <dbReference type="SAM" id="SignalP"/>
    </source>
</evidence>
<evidence type="ECO:0000313" key="2">
    <source>
        <dbReference type="EMBL" id="BCM25611.1"/>
    </source>
</evidence>
<protein>
    <submittedName>
        <fullName evidence="2">Uncharacterized protein</fullName>
    </submittedName>
</protein>
<feature type="chain" id="PRO_5034091445" evidence="1">
    <location>
        <begin position="21"/>
        <end position="371"/>
    </location>
</feature>
<organism evidence="2 3">
    <name type="scientific">Methyloradius palustris</name>
    <dbReference type="NCBI Taxonomy" id="2778876"/>
    <lineage>
        <taxon>Bacteria</taxon>
        <taxon>Pseudomonadati</taxon>
        <taxon>Pseudomonadota</taxon>
        <taxon>Betaproteobacteria</taxon>
        <taxon>Nitrosomonadales</taxon>
        <taxon>Methylophilaceae</taxon>
        <taxon>Methyloradius</taxon>
    </lineage>
</organism>
<feature type="signal peptide" evidence="1">
    <location>
        <begin position="1"/>
        <end position="20"/>
    </location>
</feature>
<proteinExistence type="predicted"/>
<name>A0A8D5G9L8_9PROT</name>
<sequence>MPRFLSVLFLILSYSLSGYAEDAEKWVSLGVSDIGQHEVDTNSLQWISPDSIFNITTKVIEKSQAQAKTEAGKDKLPPDGQVEWVTTMTIDCKANIFSYTNGRKYDQGKLVGGFSKARPAEAIGVGSMPDQLKQAYCPVDEPAQDAANEPSSLLAVPLLAESTPIDSASETTLDEPPSGKIEWQSIGKSAIAEVFYDRKSIRRSQDGSRFIAHTKVVPFTSNTNDAEAGDITLSTLSFDCNDHSFMVVRMSKLKDDQLVSVFDTPQPPANTDKIATIQTLANKFCKASDEPSIPKTPEQLKKDTRCANTLSQVEQLQNKIQKDIDDGGLLCKQVKSYVKQIQQLTKAVKRDDCAIDGLDSFVEDVKSEACH</sequence>
<accession>A0A8D5G9L8</accession>
<dbReference type="KEGG" id="mpau:ZMTM_18700"/>
<evidence type="ECO:0000313" key="3">
    <source>
        <dbReference type="Proteomes" id="UP000826722"/>
    </source>
</evidence>
<dbReference type="Proteomes" id="UP000826722">
    <property type="component" value="Chromosome"/>
</dbReference>
<dbReference type="AlphaFoldDB" id="A0A8D5G9L8"/>